<organism evidence="4 5">
    <name type="scientific">Spongiibacter nanhainus</name>
    <dbReference type="NCBI Taxonomy" id="2794344"/>
    <lineage>
        <taxon>Bacteria</taxon>
        <taxon>Pseudomonadati</taxon>
        <taxon>Pseudomonadota</taxon>
        <taxon>Gammaproteobacteria</taxon>
        <taxon>Cellvibrionales</taxon>
        <taxon>Spongiibacteraceae</taxon>
        <taxon>Spongiibacter</taxon>
    </lineage>
</organism>
<dbReference type="AlphaFoldDB" id="A0A7T4R434"/>
<sequence length="76" mass="8152">MSVDIIIPKIGFASSDGTLVKWHAEDGAQVNEGDPLYDLETDKSIQEIFSPATGTLKIIGTEGEEYKVGEIVGVVE</sequence>
<dbReference type="InterPro" id="IPR000089">
    <property type="entry name" value="Biotin_lipoyl"/>
</dbReference>
<evidence type="ECO:0000259" key="3">
    <source>
        <dbReference type="PROSITE" id="PS50968"/>
    </source>
</evidence>
<keyword evidence="2" id="KW-0450">Lipoyl</keyword>
<evidence type="ECO:0000256" key="2">
    <source>
        <dbReference type="ARBA" id="ARBA00022823"/>
    </source>
</evidence>
<dbReference type="Proteomes" id="UP000596063">
    <property type="component" value="Chromosome"/>
</dbReference>
<dbReference type="RefSeq" id="WP_198571448.1">
    <property type="nucleotide sequence ID" value="NZ_CP066167.1"/>
</dbReference>
<gene>
    <name evidence="4" type="ORF">I6N98_09100</name>
</gene>
<accession>A0A7T4R434</accession>
<dbReference type="InterPro" id="IPR011053">
    <property type="entry name" value="Single_hybrid_motif"/>
</dbReference>
<comment type="cofactor">
    <cofactor evidence="1">
        <name>(R)-lipoate</name>
        <dbReference type="ChEBI" id="CHEBI:83088"/>
    </cofactor>
</comment>
<evidence type="ECO:0000313" key="4">
    <source>
        <dbReference type="EMBL" id="QQD19967.1"/>
    </source>
</evidence>
<dbReference type="Gene3D" id="2.40.50.100">
    <property type="match status" value="1"/>
</dbReference>
<protein>
    <submittedName>
        <fullName evidence="4">Lipoyl domain-containing protein</fullName>
    </submittedName>
</protein>
<dbReference type="InterPro" id="IPR003016">
    <property type="entry name" value="2-oxoA_DH_lipoyl-BS"/>
</dbReference>
<reference evidence="4 5" key="1">
    <citation type="submission" date="2020-12" db="EMBL/GenBank/DDBJ databases">
        <authorList>
            <person name="Shan Y."/>
        </authorList>
    </citation>
    <scope>NUCLEOTIDE SEQUENCE [LARGE SCALE GENOMIC DNA]</scope>
    <source>
        <strain evidence="5">csc3.9</strain>
    </source>
</reference>
<proteinExistence type="predicted"/>
<dbReference type="EMBL" id="CP066167">
    <property type="protein sequence ID" value="QQD19967.1"/>
    <property type="molecule type" value="Genomic_DNA"/>
</dbReference>
<keyword evidence="5" id="KW-1185">Reference proteome</keyword>
<evidence type="ECO:0000256" key="1">
    <source>
        <dbReference type="ARBA" id="ARBA00001938"/>
    </source>
</evidence>
<dbReference type="PROSITE" id="PS50968">
    <property type="entry name" value="BIOTINYL_LIPOYL"/>
    <property type="match status" value="1"/>
</dbReference>
<dbReference type="Pfam" id="PF00364">
    <property type="entry name" value="Biotin_lipoyl"/>
    <property type="match status" value="1"/>
</dbReference>
<dbReference type="PROSITE" id="PS00189">
    <property type="entry name" value="LIPOYL"/>
    <property type="match status" value="1"/>
</dbReference>
<dbReference type="SUPFAM" id="SSF51230">
    <property type="entry name" value="Single hybrid motif"/>
    <property type="match status" value="1"/>
</dbReference>
<dbReference type="CDD" id="cd06849">
    <property type="entry name" value="lipoyl_domain"/>
    <property type="match status" value="1"/>
</dbReference>
<name>A0A7T4R434_9GAMM</name>
<feature type="domain" description="Lipoyl-binding" evidence="3">
    <location>
        <begin position="2"/>
        <end position="76"/>
    </location>
</feature>
<dbReference type="KEGG" id="snan:I6N98_09100"/>
<evidence type="ECO:0000313" key="5">
    <source>
        <dbReference type="Proteomes" id="UP000596063"/>
    </source>
</evidence>